<dbReference type="Pfam" id="PF01687">
    <property type="entry name" value="Flavokinase"/>
    <property type="match status" value="1"/>
</dbReference>
<dbReference type="GO" id="GO:0009398">
    <property type="term" value="P:FMN biosynthetic process"/>
    <property type="evidence" value="ECO:0007669"/>
    <property type="project" value="UniProtKB-UniPathway"/>
</dbReference>
<gene>
    <name evidence="9" type="ORF">ABB37_00550</name>
</gene>
<keyword evidence="10" id="KW-1185">Reference proteome</keyword>
<dbReference type="RefSeq" id="XP_015664789.1">
    <property type="nucleotide sequence ID" value="XM_015796781.1"/>
</dbReference>
<dbReference type="InterPro" id="IPR023465">
    <property type="entry name" value="Riboflavin_kinase_dom_sf"/>
</dbReference>
<evidence type="ECO:0000313" key="9">
    <source>
        <dbReference type="EMBL" id="KPA86350.1"/>
    </source>
</evidence>
<dbReference type="EMBL" id="LGTL01000001">
    <property type="protein sequence ID" value="KPA86350.1"/>
    <property type="molecule type" value="Genomic_DNA"/>
</dbReference>
<sequence>MKPWFLRGKVIHGFGRGGTQLGFPTANIELSQSAVEFLKPYDNQVVWGWGCIELESAAKNADAALRSVTPAQLGPFPFAMSIGNNPQFKNADISAEVHFLHKFEADFYNCVLRVIIVETIRMQSAFTTLEELIKTIDGDVTFTKEHLKMKQWAPYEHHKMVQPTATAADVGLPENIPSYGVLDA</sequence>
<keyword evidence="3" id="KW-0285">Flavoprotein</keyword>
<dbReference type="PANTHER" id="PTHR22749">
    <property type="entry name" value="RIBOFLAVIN KINASE/FMN ADENYLYLTRANSFERASE"/>
    <property type="match status" value="1"/>
</dbReference>
<keyword evidence="5 9" id="KW-0808">Transferase</keyword>
<dbReference type="GeneID" id="26900847"/>
<dbReference type="VEuPathDB" id="TriTrypDB:LpyrH10_01_5500"/>
<evidence type="ECO:0000256" key="1">
    <source>
        <dbReference type="ARBA" id="ARBA00005201"/>
    </source>
</evidence>
<comment type="pathway">
    <text evidence="1">Cofactor biosynthesis; FMN biosynthesis; FMN from riboflavin (ATP route): step 1/1.</text>
</comment>
<keyword evidence="9" id="KW-0418">Kinase</keyword>
<dbReference type="GO" id="GO:0008531">
    <property type="term" value="F:riboflavin kinase activity"/>
    <property type="evidence" value="ECO:0007669"/>
    <property type="project" value="UniProtKB-EC"/>
</dbReference>
<dbReference type="PANTHER" id="PTHR22749:SF6">
    <property type="entry name" value="RIBOFLAVIN KINASE"/>
    <property type="match status" value="1"/>
</dbReference>
<dbReference type="Gene3D" id="2.40.30.30">
    <property type="entry name" value="Riboflavin kinase-like"/>
    <property type="match status" value="1"/>
</dbReference>
<evidence type="ECO:0000256" key="3">
    <source>
        <dbReference type="ARBA" id="ARBA00022630"/>
    </source>
</evidence>
<proteinExistence type="predicted"/>
<evidence type="ECO:0000259" key="8">
    <source>
        <dbReference type="SMART" id="SM00904"/>
    </source>
</evidence>
<reference evidence="9 10" key="1">
    <citation type="submission" date="2015-07" db="EMBL/GenBank/DDBJ databases">
        <title>High-quality genome of monoxenous trypanosomatid Leptomonas pyrrhocoris.</title>
        <authorList>
            <person name="Flegontov P."/>
            <person name="Butenko A."/>
            <person name="Firsov S."/>
            <person name="Vlcek C."/>
            <person name="Logacheva M.D."/>
            <person name="Field M."/>
            <person name="Filatov D."/>
            <person name="Flegontova O."/>
            <person name="Gerasimov E."/>
            <person name="Jackson A.P."/>
            <person name="Kelly S."/>
            <person name="Opperdoes F."/>
            <person name="O'Reilly A."/>
            <person name="Votypka J."/>
            <person name="Yurchenko V."/>
            <person name="Lukes J."/>
        </authorList>
    </citation>
    <scope>NUCLEOTIDE SEQUENCE [LARGE SCALE GENOMIC DNA]</scope>
    <source>
        <strain evidence="9">H10</strain>
    </source>
</reference>
<dbReference type="InterPro" id="IPR023468">
    <property type="entry name" value="Riboflavin_kinase"/>
</dbReference>
<evidence type="ECO:0000256" key="5">
    <source>
        <dbReference type="ARBA" id="ARBA00022679"/>
    </source>
</evidence>
<evidence type="ECO:0000313" key="10">
    <source>
        <dbReference type="Proteomes" id="UP000037923"/>
    </source>
</evidence>
<evidence type="ECO:0000256" key="6">
    <source>
        <dbReference type="ARBA" id="ARBA00022741"/>
    </source>
</evidence>
<organism evidence="9 10">
    <name type="scientific">Leptomonas pyrrhocoris</name>
    <name type="common">Firebug parasite</name>
    <dbReference type="NCBI Taxonomy" id="157538"/>
    <lineage>
        <taxon>Eukaryota</taxon>
        <taxon>Discoba</taxon>
        <taxon>Euglenozoa</taxon>
        <taxon>Kinetoplastea</taxon>
        <taxon>Metakinetoplastina</taxon>
        <taxon>Trypanosomatida</taxon>
        <taxon>Trypanosomatidae</taxon>
        <taxon>Leishmaniinae</taxon>
        <taxon>Leptomonas</taxon>
    </lineage>
</organism>
<evidence type="ECO:0000256" key="2">
    <source>
        <dbReference type="ARBA" id="ARBA00012105"/>
    </source>
</evidence>
<dbReference type="SMART" id="SM00904">
    <property type="entry name" value="Flavokinase"/>
    <property type="match status" value="1"/>
</dbReference>
<protein>
    <recommendedName>
        <fullName evidence="2">riboflavin kinase</fullName>
        <ecNumber evidence="2">2.7.1.26</ecNumber>
    </recommendedName>
</protein>
<dbReference type="GO" id="GO:0005524">
    <property type="term" value="F:ATP binding"/>
    <property type="evidence" value="ECO:0007669"/>
    <property type="project" value="UniProtKB-KW"/>
</dbReference>
<keyword evidence="4" id="KW-0288">FMN</keyword>
<evidence type="ECO:0000256" key="4">
    <source>
        <dbReference type="ARBA" id="ARBA00022643"/>
    </source>
</evidence>
<dbReference type="SUPFAM" id="SSF82114">
    <property type="entry name" value="Riboflavin kinase-like"/>
    <property type="match status" value="1"/>
</dbReference>
<dbReference type="AlphaFoldDB" id="A0A0M9GAL8"/>
<evidence type="ECO:0000256" key="7">
    <source>
        <dbReference type="ARBA" id="ARBA00022840"/>
    </source>
</evidence>
<keyword evidence="9" id="KW-0548">Nucleotidyltransferase</keyword>
<keyword evidence="6" id="KW-0547">Nucleotide-binding</keyword>
<dbReference type="Proteomes" id="UP000037923">
    <property type="component" value="Unassembled WGS sequence"/>
</dbReference>
<keyword evidence="7" id="KW-0067">ATP-binding</keyword>
<dbReference type="OrthoDB" id="276388at2759"/>
<dbReference type="GO" id="GO:0009231">
    <property type="term" value="P:riboflavin biosynthetic process"/>
    <property type="evidence" value="ECO:0007669"/>
    <property type="project" value="InterPro"/>
</dbReference>
<dbReference type="EC" id="2.7.1.26" evidence="2"/>
<dbReference type="GO" id="GO:0016779">
    <property type="term" value="F:nucleotidyltransferase activity"/>
    <property type="evidence" value="ECO:0007669"/>
    <property type="project" value="UniProtKB-KW"/>
</dbReference>
<comment type="caution">
    <text evidence="9">The sequence shown here is derived from an EMBL/GenBank/DDBJ whole genome shotgun (WGS) entry which is preliminary data.</text>
</comment>
<name>A0A0M9GAL8_LEPPY</name>
<feature type="domain" description="Riboflavin kinase" evidence="8">
    <location>
        <begin position="1"/>
        <end position="148"/>
    </location>
</feature>
<dbReference type="InterPro" id="IPR015865">
    <property type="entry name" value="Riboflavin_kinase_bac/euk"/>
</dbReference>
<accession>A0A0M9GAL8</accession>
<dbReference type="OMA" id="NGEVHKM"/>
<dbReference type="UniPathway" id="UPA00276">
    <property type="reaction ID" value="UER00406"/>
</dbReference>